<dbReference type="AlphaFoldDB" id="A0AAV0TJE2"/>
<organism evidence="2 3">
    <name type="scientific">Peronospora destructor</name>
    <dbReference type="NCBI Taxonomy" id="86335"/>
    <lineage>
        <taxon>Eukaryota</taxon>
        <taxon>Sar</taxon>
        <taxon>Stramenopiles</taxon>
        <taxon>Oomycota</taxon>
        <taxon>Peronosporomycetes</taxon>
        <taxon>Peronosporales</taxon>
        <taxon>Peronosporaceae</taxon>
        <taxon>Peronospora</taxon>
    </lineage>
</organism>
<dbReference type="Proteomes" id="UP001162029">
    <property type="component" value="Unassembled WGS sequence"/>
</dbReference>
<keyword evidence="3" id="KW-1185">Reference proteome</keyword>
<gene>
    <name evidence="2" type="ORF">PDE001_LOCUS2600</name>
</gene>
<evidence type="ECO:0000256" key="1">
    <source>
        <dbReference type="SAM" id="Phobius"/>
    </source>
</evidence>
<proteinExistence type="predicted"/>
<keyword evidence="1" id="KW-0812">Transmembrane</keyword>
<accession>A0AAV0TJE2</accession>
<name>A0AAV0TJE2_9STRA</name>
<feature type="transmembrane region" description="Helical" evidence="1">
    <location>
        <begin position="72"/>
        <end position="90"/>
    </location>
</feature>
<keyword evidence="1" id="KW-0472">Membrane</keyword>
<evidence type="ECO:0000313" key="3">
    <source>
        <dbReference type="Proteomes" id="UP001162029"/>
    </source>
</evidence>
<protein>
    <submittedName>
        <fullName evidence="2">Uncharacterized protein</fullName>
    </submittedName>
</protein>
<comment type="caution">
    <text evidence="2">The sequence shown here is derived from an EMBL/GenBank/DDBJ whole genome shotgun (WGS) entry which is preliminary data.</text>
</comment>
<dbReference type="EMBL" id="CANTFM010000448">
    <property type="protein sequence ID" value="CAI5722054.1"/>
    <property type="molecule type" value="Genomic_DNA"/>
</dbReference>
<keyword evidence="1" id="KW-1133">Transmembrane helix</keyword>
<sequence>MALAFGLKHATAGPTSCWHRSCRQESFLQDVKPKSLLSNYRVLMAADFSSSQWKPLGLKEGVKTTSSMTPTMQILAAYVVVGVSAMVLVARYKSRDAQEDENVRTFNMAKRAVVKDRRIFETVGYPKEFERIKTT</sequence>
<evidence type="ECO:0000313" key="2">
    <source>
        <dbReference type="EMBL" id="CAI5722054.1"/>
    </source>
</evidence>
<reference evidence="2" key="1">
    <citation type="submission" date="2022-12" db="EMBL/GenBank/DDBJ databases">
        <authorList>
            <person name="Webb A."/>
        </authorList>
    </citation>
    <scope>NUCLEOTIDE SEQUENCE</scope>
    <source>
        <strain evidence="2">Pd1</strain>
    </source>
</reference>